<organism evidence="1">
    <name type="scientific">freshwater metagenome</name>
    <dbReference type="NCBI Taxonomy" id="449393"/>
    <lineage>
        <taxon>unclassified sequences</taxon>
        <taxon>metagenomes</taxon>
        <taxon>ecological metagenomes</taxon>
    </lineage>
</organism>
<name>A0A6J7DIS3_9ZZZZ</name>
<gene>
    <name evidence="1" type="ORF">UFOPK3342_00849</name>
</gene>
<accession>A0A6J7DIS3</accession>
<evidence type="ECO:0000313" key="1">
    <source>
        <dbReference type="EMBL" id="CAB4868765.1"/>
    </source>
</evidence>
<proteinExistence type="predicted"/>
<reference evidence="1" key="1">
    <citation type="submission" date="2020-05" db="EMBL/GenBank/DDBJ databases">
        <authorList>
            <person name="Chiriac C."/>
            <person name="Salcher M."/>
            <person name="Ghai R."/>
            <person name="Kavagutti S V."/>
        </authorList>
    </citation>
    <scope>NUCLEOTIDE SEQUENCE</scope>
</reference>
<dbReference type="InterPro" id="IPR054206">
    <property type="entry name" value="DUF6912"/>
</dbReference>
<dbReference type="Pfam" id="PF21853">
    <property type="entry name" value="DUF6912"/>
    <property type="match status" value="1"/>
</dbReference>
<dbReference type="EMBL" id="CAFBLH010000024">
    <property type="protein sequence ID" value="CAB4868765.1"/>
    <property type="molecule type" value="Genomic_DNA"/>
</dbReference>
<sequence>MRAYLPISHIGLEQFIVAQSHEASRVFAPTSDFINENLDCDQEEIEYLLSTLAAEVALEMRATKEAPGLVLALELVEAQYGESHQDSMTLTSPVVWEQVQCALLAHEDDDELIWFATQEISQEIDNWK</sequence>
<protein>
    <submittedName>
        <fullName evidence="1">Unannotated protein</fullName>
    </submittedName>
</protein>
<dbReference type="AlphaFoldDB" id="A0A6J7DIS3"/>